<accession>A0ABU7LCR9</accession>
<sequence length="192" mass="19937">MSYSNISSVESLRVAVEFVEGPGPDVWADLTVDRDGGGPLDLSAAPATVVRVRAADLREARKIRDRVRADASAEGRDPDTLTVLVDLEVIVDVEARLARRRAQDAWRKDGGGATGLSYVGTPSGLAGLIADIHAVKVADGVTLIPVGGGVTVDNVIDGTLPWLGSRGLIEVSSSSVEFARRLADGPGVALAS</sequence>
<protein>
    <recommendedName>
        <fullName evidence="3">Luciferase-like monooxygenase</fullName>
    </recommendedName>
</protein>
<keyword evidence="2" id="KW-1185">Reference proteome</keyword>
<gene>
    <name evidence="1" type="ORF">Q7514_14385</name>
</gene>
<dbReference type="EMBL" id="JAUTXY010000006">
    <property type="protein sequence ID" value="MEE2058707.1"/>
    <property type="molecule type" value="Genomic_DNA"/>
</dbReference>
<evidence type="ECO:0008006" key="3">
    <source>
        <dbReference type="Google" id="ProtNLM"/>
    </source>
</evidence>
<dbReference type="Proteomes" id="UP001336020">
    <property type="component" value="Unassembled WGS sequence"/>
</dbReference>
<comment type="caution">
    <text evidence="1">The sequence shown here is derived from an EMBL/GenBank/DDBJ whole genome shotgun (WGS) entry which is preliminary data.</text>
</comment>
<evidence type="ECO:0000313" key="2">
    <source>
        <dbReference type="Proteomes" id="UP001336020"/>
    </source>
</evidence>
<proteinExistence type="predicted"/>
<evidence type="ECO:0000313" key="1">
    <source>
        <dbReference type="EMBL" id="MEE2058707.1"/>
    </source>
</evidence>
<name>A0ABU7LCR9_9NOCA</name>
<dbReference type="RefSeq" id="WP_330133962.1">
    <property type="nucleotide sequence ID" value="NZ_JAUTXY010000006.1"/>
</dbReference>
<dbReference type="Gene3D" id="3.20.20.30">
    <property type="entry name" value="Luciferase-like domain"/>
    <property type="match status" value="1"/>
</dbReference>
<organism evidence="1 2">
    <name type="scientific">Rhodococcus artemisiae</name>
    <dbReference type="NCBI Taxonomy" id="714159"/>
    <lineage>
        <taxon>Bacteria</taxon>
        <taxon>Bacillati</taxon>
        <taxon>Actinomycetota</taxon>
        <taxon>Actinomycetes</taxon>
        <taxon>Mycobacteriales</taxon>
        <taxon>Nocardiaceae</taxon>
        <taxon>Rhodococcus</taxon>
    </lineage>
</organism>
<dbReference type="SUPFAM" id="SSF51679">
    <property type="entry name" value="Bacterial luciferase-like"/>
    <property type="match status" value="1"/>
</dbReference>
<dbReference type="InterPro" id="IPR036661">
    <property type="entry name" value="Luciferase-like_sf"/>
</dbReference>
<reference evidence="1 2" key="1">
    <citation type="submission" date="2023-07" db="EMBL/GenBank/DDBJ databases">
        <authorList>
            <person name="Girao M."/>
            <person name="Carvalho M.F."/>
        </authorList>
    </citation>
    <scope>NUCLEOTIDE SEQUENCE [LARGE SCALE GENOMIC DNA]</scope>
    <source>
        <strain evidence="1 2">YIM65754</strain>
    </source>
</reference>